<dbReference type="VEuPathDB" id="MicrosporidiaDB:NBO_76g0014"/>
<dbReference type="HOGENOM" id="CLU_1142863_0_0_1"/>
<proteinExistence type="predicted"/>
<gene>
    <name evidence="2" type="ORF">NBO_76g0014</name>
</gene>
<dbReference type="SMR" id="R0M618"/>
<accession>R0M618</accession>
<keyword evidence="3" id="KW-1185">Reference proteome</keyword>
<evidence type="ECO:0000313" key="2">
    <source>
        <dbReference type="EMBL" id="EOB13409.1"/>
    </source>
</evidence>
<dbReference type="Proteomes" id="UP000016927">
    <property type="component" value="Unassembled WGS sequence"/>
</dbReference>
<evidence type="ECO:0000256" key="1">
    <source>
        <dbReference type="SAM" id="MobiDB-lite"/>
    </source>
</evidence>
<feature type="compositionally biased region" description="Basic and acidic residues" evidence="1">
    <location>
        <begin position="96"/>
        <end position="114"/>
    </location>
</feature>
<protein>
    <submittedName>
        <fullName evidence="2">Uncharacterized protein</fullName>
    </submittedName>
</protein>
<sequence length="243" mass="27590">MLRIIIGLIILSLVVVLILYLTGTFKSSDDKSPISKDGKKIHNLDIKQAVATCKKNGFKQNDDEIKNILALSYIFAGMKKEDEKLIVDAFEKNHKDNTMNDKKSNTKEGNENKHQTKGGSVSRADAAKIEKVNKDYKKEVFDNQDGVDKVFSEDYKNKYVKQILKNLSKVEPNGEAKELKEKVPNYDKIIKKANVSRIDKDNKEIEKIAKNVLLAHVNAYEMMLQATRTGKEKGNNENDKKND</sequence>
<dbReference type="EMBL" id="KB908984">
    <property type="protein sequence ID" value="EOB13409.1"/>
    <property type="molecule type" value="Genomic_DNA"/>
</dbReference>
<dbReference type="AlphaFoldDB" id="R0M618"/>
<evidence type="ECO:0000313" key="3">
    <source>
        <dbReference type="Proteomes" id="UP000016927"/>
    </source>
</evidence>
<organism evidence="2 3">
    <name type="scientific">Nosema bombycis (strain CQ1 / CVCC 102059)</name>
    <name type="common">Microsporidian parasite</name>
    <name type="synonym">Pebrine of silkworm</name>
    <dbReference type="NCBI Taxonomy" id="578461"/>
    <lineage>
        <taxon>Eukaryota</taxon>
        <taxon>Fungi</taxon>
        <taxon>Fungi incertae sedis</taxon>
        <taxon>Microsporidia</taxon>
        <taxon>Nosematidae</taxon>
        <taxon>Nosema</taxon>
    </lineage>
</organism>
<reference evidence="2 3" key="1">
    <citation type="journal article" date="2013" name="BMC Genomics">
        <title>Comparative genomics of parasitic silkworm microsporidia reveal an association between genome expansion and host adaptation.</title>
        <authorList>
            <person name="Pan G."/>
            <person name="Xu J."/>
            <person name="Li T."/>
            <person name="Xia Q."/>
            <person name="Liu S.L."/>
            <person name="Zhang G."/>
            <person name="Li S."/>
            <person name="Li C."/>
            <person name="Liu H."/>
            <person name="Yang L."/>
            <person name="Liu T."/>
            <person name="Zhang X."/>
            <person name="Wu Z."/>
            <person name="Fan W."/>
            <person name="Dang X."/>
            <person name="Xiang H."/>
            <person name="Tao M."/>
            <person name="Li Y."/>
            <person name="Hu J."/>
            <person name="Li Z."/>
            <person name="Lin L."/>
            <person name="Luo J."/>
            <person name="Geng L."/>
            <person name="Wang L."/>
            <person name="Long M."/>
            <person name="Wan Y."/>
            <person name="He N."/>
            <person name="Zhang Z."/>
            <person name="Lu C."/>
            <person name="Keeling P.J."/>
            <person name="Wang J."/>
            <person name="Xiang Z."/>
            <person name="Zhou Z."/>
        </authorList>
    </citation>
    <scope>NUCLEOTIDE SEQUENCE [LARGE SCALE GENOMIC DNA]</scope>
    <source>
        <strain evidence="3">CQ1 / CVCC 102059</strain>
    </source>
</reference>
<name>R0M618_NOSB1</name>
<feature type="region of interest" description="Disordered" evidence="1">
    <location>
        <begin position="96"/>
        <end position="124"/>
    </location>
</feature>
<dbReference type="OrthoDB" id="10593669at2759"/>